<organism evidence="2 3">
    <name type="scientific">Microlunatus ginsengisoli</name>
    <dbReference type="NCBI Taxonomy" id="363863"/>
    <lineage>
        <taxon>Bacteria</taxon>
        <taxon>Bacillati</taxon>
        <taxon>Actinomycetota</taxon>
        <taxon>Actinomycetes</taxon>
        <taxon>Propionibacteriales</taxon>
        <taxon>Propionibacteriaceae</taxon>
        <taxon>Microlunatus</taxon>
    </lineage>
</organism>
<gene>
    <name evidence="2" type="ORF">GCM10022236_49410</name>
</gene>
<protein>
    <recommendedName>
        <fullName evidence="1">DJ-1/PfpI domain-containing protein</fullName>
    </recommendedName>
</protein>
<evidence type="ECO:0000313" key="2">
    <source>
        <dbReference type="EMBL" id="GAA3640891.1"/>
    </source>
</evidence>
<evidence type="ECO:0000259" key="1">
    <source>
        <dbReference type="Pfam" id="PF01965"/>
    </source>
</evidence>
<accession>A0ABP7AUH0</accession>
<comment type="caution">
    <text evidence="2">The sequence shown here is derived from an EMBL/GenBank/DDBJ whole genome shotgun (WGS) entry which is preliminary data.</text>
</comment>
<proteinExistence type="predicted"/>
<dbReference type="Pfam" id="PF01965">
    <property type="entry name" value="DJ-1_PfpI"/>
    <property type="match status" value="1"/>
</dbReference>
<dbReference type="EMBL" id="BAABAB010000050">
    <property type="protein sequence ID" value="GAA3640891.1"/>
    <property type="molecule type" value="Genomic_DNA"/>
</dbReference>
<dbReference type="Proteomes" id="UP001501490">
    <property type="component" value="Unassembled WGS sequence"/>
</dbReference>
<feature type="domain" description="DJ-1/PfpI" evidence="1">
    <location>
        <begin position="28"/>
        <end position="66"/>
    </location>
</feature>
<dbReference type="InterPro" id="IPR029062">
    <property type="entry name" value="Class_I_gatase-like"/>
</dbReference>
<dbReference type="RefSeq" id="WP_344809669.1">
    <property type="nucleotide sequence ID" value="NZ_BAABAB010000050.1"/>
</dbReference>
<dbReference type="SUPFAM" id="SSF52317">
    <property type="entry name" value="Class I glutamine amidotransferase-like"/>
    <property type="match status" value="1"/>
</dbReference>
<reference evidence="3" key="1">
    <citation type="journal article" date="2019" name="Int. J. Syst. Evol. Microbiol.">
        <title>The Global Catalogue of Microorganisms (GCM) 10K type strain sequencing project: providing services to taxonomists for standard genome sequencing and annotation.</title>
        <authorList>
            <consortium name="The Broad Institute Genomics Platform"/>
            <consortium name="The Broad Institute Genome Sequencing Center for Infectious Disease"/>
            <person name="Wu L."/>
            <person name="Ma J."/>
        </authorList>
    </citation>
    <scope>NUCLEOTIDE SEQUENCE [LARGE SCALE GENOMIC DNA]</scope>
    <source>
        <strain evidence="3">JCM 16929</strain>
    </source>
</reference>
<dbReference type="Gene3D" id="3.40.50.880">
    <property type="match status" value="1"/>
</dbReference>
<dbReference type="InterPro" id="IPR002818">
    <property type="entry name" value="DJ-1/PfpI"/>
</dbReference>
<sequence>MTPRLDGKRVAILAADGVELVEFSRPREALIGTGATVVDQELALDGNLITSRSPDDLDAFCAALLDAVGQQG</sequence>
<keyword evidence="3" id="KW-1185">Reference proteome</keyword>
<evidence type="ECO:0000313" key="3">
    <source>
        <dbReference type="Proteomes" id="UP001501490"/>
    </source>
</evidence>
<name>A0ABP7AUH0_9ACTN</name>